<dbReference type="RefSeq" id="WP_091032159.1">
    <property type="nucleotide sequence ID" value="NZ_FNAD01000004.1"/>
</dbReference>
<keyword evidence="1" id="KW-1133">Transmembrane helix</keyword>
<dbReference type="STRING" id="58114.SAMN05216270_104174"/>
<evidence type="ECO:0000259" key="2">
    <source>
        <dbReference type="Pfam" id="PF19803"/>
    </source>
</evidence>
<sequence length="173" mass="18158">MSRQIPRRLPAATWFGVVGALLLAGFAVFAGQHAAAARGWIDGPSWLLETVAALEDREPSIWVSVGGIAAALLGVWFLIAAFTPGRRTHLPVEGRCDLWVSPRAVEALAADAAERSPGVLHGRGDVQRRRLRVSALLAPGADAGVVAISEAVGERITGLADLELSVQAKEGGR</sequence>
<feature type="transmembrane region" description="Helical" evidence="1">
    <location>
        <begin position="61"/>
        <end position="82"/>
    </location>
</feature>
<dbReference type="Pfam" id="PF19803">
    <property type="entry name" value="DUF6286"/>
    <property type="match status" value="1"/>
</dbReference>
<evidence type="ECO:0000256" key="1">
    <source>
        <dbReference type="SAM" id="Phobius"/>
    </source>
</evidence>
<evidence type="ECO:0000313" key="3">
    <source>
        <dbReference type="EMBL" id="SDD47863.1"/>
    </source>
</evidence>
<dbReference type="InterPro" id="IPR046253">
    <property type="entry name" value="DUF6286"/>
</dbReference>
<keyword evidence="1" id="KW-0472">Membrane</keyword>
<evidence type="ECO:0000313" key="4">
    <source>
        <dbReference type="Proteomes" id="UP000198949"/>
    </source>
</evidence>
<feature type="domain" description="DUF6286" evidence="2">
    <location>
        <begin position="72"/>
        <end position="159"/>
    </location>
</feature>
<dbReference type="Proteomes" id="UP000198949">
    <property type="component" value="Unassembled WGS sequence"/>
</dbReference>
<keyword evidence="1" id="KW-0812">Transmembrane</keyword>
<reference evidence="4" key="1">
    <citation type="submission" date="2016-10" db="EMBL/GenBank/DDBJ databases">
        <authorList>
            <person name="Varghese N."/>
            <person name="Submissions S."/>
        </authorList>
    </citation>
    <scope>NUCLEOTIDE SEQUENCE [LARGE SCALE GENOMIC DNA]</scope>
    <source>
        <strain evidence="4">CGMCC 4.3516</strain>
    </source>
</reference>
<dbReference type="AlphaFoldDB" id="A0A1G6V305"/>
<accession>A0A1G6V305</accession>
<name>A0A1G6V305_9ACTN</name>
<dbReference type="EMBL" id="FNAD01000004">
    <property type="protein sequence ID" value="SDD47863.1"/>
    <property type="molecule type" value="Genomic_DNA"/>
</dbReference>
<proteinExistence type="predicted"/>
<organism evidence="3 4">
    <name type="scientific">Glycomyces harbinensis</name>
    <dbReference type="NCBI Taxonomy" id="58114"/>
    <lineage>
        <taxon>Bacteria</taxon>
        <taxon>Bacillati</taxon>
        <taxon>Actinomycetota</taxon>
        <taxon>Actinomycetes</taxon>
        <taxon>Glycomycetales</taxon>
        <taxon>Glycomycetaceae</taxon>
        <taxon>Glycomyces</taxon>
    </lineage>
</organism>
<protein>
    <recommendedName>
        <fullName evidence="2">DUF6286 domain-containing protein</fullName>
    </recommendedName>
</protein>
<keyword evidence="4" id="KW-1185">Reference proteome</keyword>
<gene>
    <name evidence="3" type="ORF">SAMN05216270_104174</name>
</gene>